<evidence type="ECO:0000256" key="2">
    <source>
        <dbReference type="ARBA" id="ARBA00022723"/>
    </source>
</evidence>
<comment type="cofactor">
    <cofactor evidence="1">
        <name>a divalent metal cation</name>
        <dbReference type="ChEBI" id="CHEBI:60240"/>
    </cofactor>
</comment>
<dbReference type="Proteomes" id="UP000596742">
    <property type="component" value="Unassembled WGS sequence"/>
</dbReference>
<dbReference type="InterPro" id="IPR005135">
    <property type="entry name" value="Endo/exonuclease/phosphatase"/>
</dbReference>
<evidence type="ECO:0008006" key="9">
    <source>
        <dbReference type="Google" id="ProtNLM"/>
    </source>
</evidence>
<organism evidence="7 8">
    <name type="scientific">Mytilus galloprovincialis</name>
    <name type="common">Mediterranean mussel</name>
    <dbReference type="NCBI Taxonomy" id="29158"/>
    <lineage>
        <taxon>Eukaryota</taxon>
        <taxon>Metazoa</taxon>
        <taxon>Spiralia</taxon>
        <taxon>Lophotrochozoa</taxon>
        <taxon>Mollusca</taxon>
        <taxon>Bivalvia</taxon>
        <taxon>Autobranchia</taxon>
        <taxon>Pteriomorphia</taxon>
        <taxon>Mytilida</taxon>
        <taxon>Mytiloidea</taxon>
        <taxon>Mytilidae</taxon>
        <taxon>Mytilinae</taxon>
        <taxon>Mytilus</taxon>
    </lineage>
</organism>
<proteinExistence type="predicted"/>
<dbReference type="PANTHER" id="PTHR33395:SF22">
    <property type="entry name" value="REVERSE TRANSCRIPTASE DOMAIN-CONTAINING PROTEIN"/>
    <property type="match status" value="1"/>
</dbReference>
<dbReference type="SUPFAM" id="SSF56219">
    <property type="entry name" value="DNase I-like"/>
    <property type="match status" value="1"/>
</dbReference>
<evidence type="ECO:0000313" key="8">
    <source>
        <dbReference type="Proteomes" id="UP000596742"/>
    </source>
</evidence>
<comment type="caution">
    <text evidence="7">The sequence shown here is derived from an EMBL/GenBank/DDBJ whole genome shotgun (WGS) entry which is preliminary data.</text>
</comment>
<dbReference type="OrthoDB" id="6062651at2759"/>
<evidence type="ECO:0000259" key="5">
    <source>
        <dbReference type="Pfam" id="PF03372"/>
    </source>
</evidence>
<reference evidence="7" key="1">
    <citation type="submission" date="2018-11" db="EMBL/GenBank/DDBJ databases">
        <authorList>
            <person name="Alioto T."/>
            <person name="Alioto T."/>
        </authorList>
    </citation>
    <scope>NUCLEOTIDE SEQUENCE</scope>
</reference>
<feature type="compositionally biased region" description="Basic residues" evidence="4">
    <location>
        <begin position="17"/>
        <end position="26"/>
    </location>
</feature>
<evidence type="ECO:0000259" key="6">
    <source>
        <dbReference type="Pfam" id="PF13359"/>
    </source>
</evidence>
<gene>
    <name evidence="7" type="ORF">MGAL_10B006302</name>
</gene>
<dbReference type="InterPro" id="IPR036691">
    <property type="entry name" value="Endo/exonu/phosph_ase_sf"/>
</dbReference>
<sequence>MKGGDSDETYSTTPLNIKKRRRRKSSRPSPSSQVEDKRQRTNSEISSESDTVSESEQSDCNSRGKVEMSNPSDLLPKVSLTEIDIVRIAETVKQLLKDDIDKTVERVVNEKQKHLIDRINDIEEKQCKMESTLKIKTNQLNELHVKNTKLQEKVDDLEQHSRKGLLRLSGVPFSRGENTTEKVIDIVKRIGVNIKVDDISVSHRTGKFKENKTRQIIARFPKHDLKVEILKSAKKLREIPGLHDICINQDLTKTRDEIAFKARAYVRNHRLKATWVVDGKIMIIGNDNKKHAVTRMYDLNDYVFQSDNFTEINEIEDNQETEMQYASNGHDRVSEQPASDVPVQLYTSALAELSDRDILLFTETWFNTHTDDSNIKLESFKKPYRNDRNHKAGGGVAIYVKENIFSEEKPEFKINGLECVWVKIHVKGTNILFGNFYRPPDSDNQTWEKINYSIDLAINSNADKIIICGDFNDDQLNHSKQNLREICNQNSLYQIITDATYFCEKSVSLLDLIMHVMVNDPDVILYSEVGENILENSVRYHCPISAVINIEKQLTKSFKRQIWQYHLGDYDLFKNELLKINWDSLIDNHNINTAAVNVTEKILEAAAKSIPNKMVQVRKNDPPWMNSNIRKMIRKRKRLNKKAKITNDEIDWSNFRRIRNKCINYVRSSKKKFLEKQISKVDSIHTLSTKQWWKTIKNLIGLPNKKSTYPTLIFNNQYIESDYDKATYFNDYFCAQSSVDDSHNVLPILENDEINKLEELVISEQDVEDVLLNLDISKATGPDLISPRLLRAAATVLKYPFTKLFNLSLLTGRFPDVWKLANVIPVYKNKGGPEFLLNYRPISLLSNIGRFTNLVARWPGSVHDSHILRCSKILEHLESTHKRVEDGIVLGDSGYGCKSFLMTPFMRSTEECHERFNRAHTKTRCCIERTFGWWKKRFNCLHSGVRVHPEKACTMIMACVVLHNIAINLKEPMDDADEVDDSCIDIPFRGPEEGRTVRDLICRAFFS</sequence>
<protein>
    <recommendedName>
        <fullName evidence="9">DDE Tnp4 domain-containing protein</fullName>
    </recommendedName>
</protein>
<dbReference type="GO" id="GO:0003824">
    <property type="term" value="F:catalytic activity"/>
    <property type="evidence" value="ECO:0007669"/>
    <property type="project" value="InterPro"/>
</dbReference>
<evidence type="ECO:0000256" key="3">
    <source>
        <dbReference type="SAM" id="Coils"/>
    </source>
</evidence>
<accession>A0A8B6FD41</accession>
<feature type="region of interest" description="Disordered" evidence="4">
    <location>
        <begin position="1"/>
        <end position="72"/>
    </location>
</feature>
<feature type="domain" description="Endonuclease/exonuclease/phosphatase" evidence="5">
    <location>
        <begin position="349"/>
        <end position="477"/>
    </location>
</feature>
<evidence type="ECO:0000313" key="7">
    <source>
        <dbReference type="EMBL" id="VDI47379.1"/>
    </source>
</evidence>
<dbReference type="Gene3D" id="3.60.10.10">
    <property type="entry name" value="Endonuclease/exonuclease/phosphatase"/>
    <property type="match status" value="1"/>
</dbReference>
<feature type="coiled-coil region" evidence="3">
    <location>
        <begin position="133"/>
        <end position="160"/>
    </location>
</feature>
<dbReference type="Pfam" id="PF13359">
    <property type="entry name" value="DDE_Tnp_4"/>
    <property type="match status" value="1"/>
</dbReference>
<keyword evidence="2" id="KW-0479">Metal-binding</keyword>
<keyword evidence="8" id="KW-1185">Reference proteome</keyword>
<dbReference type="GO" id="GO:0046872">
    <property type="term" value="F:metal ion binding"/>
    <property type="evidence" value="ECO:0007669"/>
    <property type="project" value="UniProtKB-KW"/>
</dbReference>
<dbReference type="InterPro" id="IPR027806">
    <property type="entry name" value="HARBI1_dom"/>
</dbReference>
<dbReference type="PANTHER" id="PTHR33395">
    <property type="entry name" value="TRANSCRIPTASE, PUTATIVE-RELATED-RELATED"/>
    <property type="match status" value="1"/>
</dbReference>
<keyword evidence="3" id="KW-0175">Coiled coil</keyword>
<dbReference type="AlphaFoldDB" id="A0A8B6FD41"/>
<dbReference type="EMBL" id="UYJE01006612">
    <property type="protein sequence ID" value="VDI47379.1"/>
    <property type="molecule type" value="Genomic_DNA"/>
</dbReference>
<evidence type="ECO:0000256" key="1">
    <source>
        <dbReference type="ARBA" id="ARBA00001968"/>
    </source>
</evidence>
<evidence type="ECO:0000256" key="4">
    <source>
        <dbReference type="SAM" id="MobiDB-lite"/>
    </source>
</evidence>
<name>A0A8B6FD41_MYTGA</name>
<dbReference type="Pfam" id="PF03372">
    <property type="entry name" value="Exo_endo_phos"/>
    <property type="match status" value="1"/>
</dbReference>
<feature type="domain" description="DDE Tnp4" evidence="6">
    <location>
        <begin position="848"/>
        <end position="964"/>
    </location>
</feature>